<evidence type="ECO:0000256" key="1">
    <source>
        <dbReference type="ARBA" id="ARBA00000552"/>
    </source>
</evidence>
<evidence type="ECO:0000256" key="2">
    <source>
        <dbReference type="ARBA" id="ARBA00008086"/>
    </source>
</evidence>
<name>A0ABW7N2G1_9BACT</name>
<accession>A0ABW7N2G1</accession>
<keyword evidence="8" id="KW-1185">Reference proteome</keyword>
<gene>
    <name evidence="6 7" type="primary">kduI</name>
    <name evidence="7" type="ORF">ACHKAR_00310</name>
</gene>
<evidence type="ECO:0000313" key="7">
    <source>
        <dbReference type="EMBL" id="MFH6981853.1"/>
    </source>
</evidence>
<keyword evidence="5 6" id="KW-0413">Isomerase</keyword>
<dbReference type="HAMAP" id="MF_00687">
    <property type="entry name" value="KduI"/>
    <property type="match status" value="1"/>
</dbReference>
<reference evidence="7 8" key="1">
    <citation type="journal article" date="2013" name="Int. J. Syst. Evol. Microbiol.">
        <title>Marinoscillum luteum sp. nov., isolated from marine sediment.</title>
        <authorList>
            <person name="Cha I.T."/>
            <person name="Park S.J."/>
            <person name="Kim S.J."/>
            <person name="Kim J.G."/>
            <person name="Jung M.Y."/>
            <person name="Shin K.S."/>
            <person name="Kwon K.K."/>
            <person name="Yang S.H."/>
            <person name="Seo Y.S."/>
            <person name="Rhee S.K."/>
        </authorList>
    </citation>
    <scope>NUCLEOTIDE SEQUENCE [LARGE SCALE GENOMIC DNA]</scope>
    <source>
        <strain evidence="7 8">KCTC 23939</strain>
    </source>
</reference>
<protein>
    <recommendedName>
        <fullName evidence="6">4-deoxy-L-threo-5-hexosulose-uronate ketol-isomerase</fullName>
        <ecNumber evidence="6">5.3.1.17</ecNumber>
    </recommendedName>
    <alternativeName>
        <fullName evidence="6">5-keto-4-deoxyuronate isomerase</fullName>
    </alternativeName>
    <alternativeName>
        <fullName evidence="6">DKI isomerase</fullName>
    </alternativeName>
</protein>
<dbReference type="NCBIfam" id="NF002091">
    <property type="entry name" value="PRK00924.1"/>
    <property type="match status" value="1"/>
</dbReference>
<dbReference type="InterPro" id="IPR014710">
    <property type="entry name" value="RmlC-like_jellyroll"/>
</dbReference>
<sequence length="278" mass="31287">MNQIRFSTNPNDFLNYTTEDIRQEFLIPEVMQPGEITAVYSMYDRMVTIGVMPLKEAIKLPVYEDLTKADYFLERRELGIINTGGEGVVVVDGESFTLANKECLYVGKGKKEITFASGNAATPAEFFVNSCPAHHEYPTVKAGLADANEVNLGTKENCNERTIYQFIHEGGIQSCQLVMGFTALKTGSIWNTFPPHTHLRRMEVYYYFDLADDQLVMHFMGDPQETRHIAIHNKQAVISPEWSIHSGAGTSNYSFIWAMAGENKAFTDMDGQDVKAIR</sequence>
<feature type="binding site" evidence="6">
    <location>
        <position position="198"/>
    </location>
    <ligand>
        <name>Zn(2+)</name>
        <dbReference type="ChEBI" id="CHEBI:29105"/>
    </ligand>
</feature>
<dbReference type="GO" id="GO:0008697">
    <property type="term" value="F:4-deoxy-L-threo-5-hexosulose-uronate ketol-isomerase activity"/>
    <property type="evidence" value="ECO:0007669"/>
    <property type="project" value="UniProtKB-EC"/>
</dbReference>
<dbReference type="PANTHER" id="PTHR38461:SF1">
    <property type="entry name" value="4-DEOXY-L-THREO-5-HEXOSULOSE-URONATE KETOL-ISOMERASE"/>
    <property type="match status" value="1"/>
</dbReference>
<dbReference type="Pfam" id="PF04962">
    <property type="entry name" value="KduI"/>
    <property type="match status" value="1"/>
</dbReference>
<dbReference type="InterPro" id="IPR007045">
    <property type="entry name" value="KduI"/>
</dbReference>
<dbReference type="InterPro" id="IPR027449">
    <property type="entry name" value="KduI_N"/>
</dbReference>
<dbReference type="Gene3D" id="2.60.120.520">
    <property type="entry name" value="pectin degrading enzyme 5-keto 4- deoxyuronate isomerase, domain 1"/>
    <property type="match status" value="1"/>
</dbReference>
<comment type="cofactor">
    <cofactor evidence="6">
        <name>Zn(2+)</name>
        <dbReference type="ChEBI" id="CHEBI:29105"/>
    </cofactor>
    <text evidence="6">Binds 1 zinc ion per subunit.</text>
</comment>
<dbReference type="EC" id="5.3.1.17" evidence="6"/>
<evidence type="ECO:0000256" key="5">
    <source>
        <dbReference type="ARBA" id="ARBA00023235"/>
    </source>
</evidence>
<feature type="binding site" evidence="6">
    <location>
        <position position="245"/>
    </location>
    <ligand>
        <name>Zn(2+)</name>
        <dbReference type="ChEBI" id="CHEBI:29105"/>
    </ligand>
</feature>
<organism evidence="7 8">
    <name type="scientific">Marinoscillum luteum</name>
    <dbReference type="NCBI Taxonomy" id="861051"/>
    <lineage>
        <taxon>Bacteria</taxon>
        <taxon>Pseudomonadati</taxon>
        <taxon>Bacteroidota</taxon>
        <taxon>Cytophagia</taxon>
        <taxon>Cytophagales</taxon>
        <taxon>Reichenbachiellaceae</taxon>
        <taxon>Marinoscillum</taxon>
    </lineage>
</organism>
<dbReference type="InterPro" id="IPR011051">
    <property type="entry name" value="RmlC_Cupin_sf"/>
</dbReference>
<dbReference type="CDD" id="cd20294">
    <property type="entry name" value="cupin_KduI_N"/>
    <property type="match status" value="1"/>
</dbReference>
<evidence type="ECO:0000256" key="6">
    <source>
        <dbReference type="HAMAP-Rule" id="MF_00687"/>
    </source>
</evidence>
<feature type="binding site" evidence="6">
    <location>
        <position position="203"/>
    </location>
    <ligand>
        <name>Zn(2+)</name>
        <dbReference type="ChEBI" id="CHEBI:29105"/>
    </ligand>
</feature>
<comment type="similarity">
    <text evidence="2 6">Belongs to the KduI family.</text>
</comment>
<dbReference type="Proteomes" id="UP001610063">
    <property type="component" value="Unassembled WGS sequence"/>
</dbReference>
<dbReference type="InterPro" id="IPR021120">
    <property type="entry name" value="KduI/IolB_isomerase"/>
</dbReference>
<comment type="catalytic activity">
    <reaction evidence="1 6">
        <text>5-dehydro-4-deoxy-D-glucuronate = 3-deoxy-D-glycero-2,5-hexodiulosonate</text>
        <dbReference type="Rhea" id="RHEA:23896"/>
        <dbReference type="ChEBI" id="CHEBI:17117"/>
        <dbReference type="ChEBI" id="CHEBI:29071"/>
        <dbReference type="EC" id="5.3.1.17"/>
    </reaction>
</comment>
<dbReference type="CDD" id="cd20491">
    <property type="entry name" value="cupin_KduI_C"/>
    <property type="match status" value="1"/>
</dbReference>
<keyword evidence="4 6" id="KW-0862">Zinc</keyword>
<feature type="binding site" evidence="6">
    <location>
        <position position="196"/>
    </location>
    <ligand>
        <name>Zn(2+)</name>
        <dbReference type="ChEBI" id="CHEBI:29105"/>
    </ligand>
</feature>
<dbReference type="PIRSF" id="PIRSF006625">
    <property type="entry name" value="KduI"/>
    <property type="match status" value="1"/>
</dbReference>
<evidence type="ECO:0000256" key="3">
    <source>
        <dbReference type="ARBA" id="ARBA00022723"/>
    </source>
</evidence>
<evidence type="ECO:0000313" key="8">
    <source>
        <dbReference type="Proteomes" id="UP001610063"/>
    </source>
</evidence>
<comment type="function">
    <text evidence="6">Catalyzes the isomerization of 5-dehydro-4-deoxy-D-glucuronate to 3-deoxy-D-glycero-2,5-hexodiulosonate.</text>
</comment>
<dbReference type="Gene3D" id="2.60.120.10">
    <property type="entry name" value="Jelly Rolls"/>
    <property type="match status" value="1"/>
</dbReference>
<comment type="caution">
    <text evidence="7">The sequence shown here is derived from an EMBL/GenBank/DDBJ whole genome shotgun (WGS) entry which is preliminary data.</text>
</comment>
<dbReference type="SUPFAM" id="SSF51182">
    <property type="entry name" value="RmlC-like cupins"/>
    <property type="match status" value="1"/>
</dbReference>
<proteinExistence type="inferred from homology"/>
<dbReference type="EMBL" id="JBIPKE010000005">
    <property type="protein sequence ID" value="MFH6981853.1"/>
    <property type="molecule type" value="Genomic_DNA"/>
</dbReference>
<dbReference type="PANTHER" id="PTHR38461">
    <property type="entry name" value="4-DEOXY-L-THREO-5-HEXOSULOSE-URONATE KETOL-ISOMERASE"/>
    <property type="match status" value="1"/>
</dbReference>
<comment type="pathway">
    <text evidence="6">Glycan metabolism; pectin degradation; 2-dehydro-3-deoxy-D-gluconate from pectin: step 4/5.</text>
</comment>
<dbReference type="RefSeq" id="WP_395415698.1">
    <property type="nucleotide sequence ID" value="NZ_JBIPKE010000005.1"/>
</dbReference>
<evidence type="ECO:0000256" key="4">
    <source>
        <dbReference type="ARBA" id="ARBA00022833"/>
    </source>
</evidence>
<keyword evidence="3 6" id="KW-0479">Metal-binding</keyword>